<evidence type="ECO:0000313" key="3">
    <source>
        <dbReference type="Proteomes" id="UP000317646"/>
    </source>
</evidence>
<feature type="signal peptide" evidence="1">
    <location>
        <begin position="1"/>
        <end position="21"/>
    </location>
</feature>
<sequence>MRSSRGALGAALLGLSLGLLACSQQGQPVRTEQRTTPSGHGYALFYPQHLSPQVVTHRPDAGNRRTQLSVAAAYTDLDTDQPLDLLVCNGQLRQTTATVGFLDGALTITGDTLAIA</sequence>
<feature type="chain" id="PRO_5021484079" evidence="1">
    <location>
        <begin position="22"/>
        <end position="116"/>
    </location>
</feature>
<proteinExistence type="predicted"/>
<protein>
    <submittedName>
        <fullName evidence="2">Uncharacterized protein</fullName>
    </submittedName>
</protein>
<name>A0A502GSI1_9BACT</name>
<dbReference type="EMBL" id="RCYZ01000005">
    <property type="protein sequence ID" value="TPG65317.1"/>
    <property type="molecule type" value="Genomic_DNA"/>
</dbReference>
<keyword evidence="1" id="KW-0732">Signal</keyword>
<organism evidence="2 3">
    <name type="scientific">Hymenobacter nivis</name>
    <dbReference type="NCBI Taxonomy" id="1850093"/>
    <lineage>
        <taxon>Bacteria</taxon>
        <taxon>Pseudomonadati</taxon>
        <taxon>Bacteroidota</taxon>
        <taxon>Cytophagia</taxon>
        <taxon>Cytophagales</taxon>
        <taxon>Hymenobacteraceae</taxon>
        <taxon>Hymenobacter</taxon>
    </lineage>
</organism>
<evidence type="ECO:0000256" key="1">
    <source>
        <dbReference type="SAM" id="SignalP"/>
    </source>
</evidence>
<dbReference type="Proteomes" id="UP000317646">
    <property type="component" value="Unassembled WGS sequence"/>
</dbReference>
<dbReference type="PROSITE" id="PS51257">
    <property type="entry name" value="PROKAR_LIPOPROTEIN"/>
    <property type="match status" value="1"/>
</dbReference>
<keyword evidence="3" id="KW-1185">Reference proteome</keyword>
<dbReference type="AlphaFoldDB" id="A0A502GSI1"/>
<dbReference type="RefSeq" id="WP_140467077.1">
    <property type="nucleotide sequence ID" value="NZ_RCYZ01000005.1"/>
</dbReference>
<comment type="caution">
    <text evidence="2">The sequence shown here is derived from an EMBL/GenBank/DDBJ whole genome shotgun (WGS) entry which is preliminary data.</text>
</comment>
<evidence type="ECO:0000313" key="2">
    <source>
        <dbReference type="EMBL" id="TPG65317.1"/>
    </source>
</evidence>
<accession>A0A502GSI1</accession>
<gene>
    <name evidence="2" type="ORF">EAH73_12585</name>
</gene>
<reference evidence="2 3" key="1">
    <citation type="journal article" date="2019" name="Environ. Microbiol.">
        <title>Species interactions and distinct microbial communities in high Arctic permafrost affected cryosols are associated with the CH4 and CO2 gas fluxes.</title>
        <authorList>
            <person name="Altshuler I."/>
            <person name="Hamel J."/>
            <person name="Turney S."/>
            <person name="Magnuson E."/>
            <person name="Levesque R."/>
            <person name="Greer C."/>
            <person name="Whyte L.G."/>
        </authorList>
    </citation>
    <scope>NUCLEOTIDE SEQUENCE [LARGE SCALE GENOMIC DNA]</scope>
    <source>
        <strain evidence="2 3">S9.2P</strain>
    </source>
</reference>